<evidence type="ECO:0000259" key="1">
    <source>
        <dbReference type="Pfam" id="PF01266"/>
    </source>
</evidence>
<dbReference type="InterPro" id="IPR006076">
    <property type="entry name" value="FAD-dep_OxRdtase"/>
</dbReference>
<evidence type="ECO:0000313" key="3">
    <source>
        <dbReference type="Proteomes" id="UP000243081"/>
    </source>
</evidence>
<keyword evidence="3" id="KW-1185">Reference proteome</keyword>
<dbReference type="AlphaFoldDB" id="A0A179IIH0"/>
<feature type="domain" description="FAD dependent oxidoreductase" evidence="1">
    <location>
        <begin position="54"/>
        <end position="466"/>
    </location>
</feature>
<organism evidence="2 3">
    <name type="scientific">Cordyceps confragosa</name>
    <name type="common">Lecanicillium lecanii</name>
    <dbReference type="NCBI Taxonomy" id="2714763"/>
    <lineage>
        <taxon>Eukaryota</taxon>
        <taxon>Fungi</taxon>
        <taxon>Dikarya</taxon>
        <taxon>Ascomycota</taxon>
        <taxon>Pezizomycotina</taxon>
        <taxon>Sordariomycetes</taxon>
        <taxon>Hypocreomycetidae</taxon>
        <taxon>Hypocreales</taxon>
        <taxon>Cordycipitaceae</taxon>
        <taxon>Akanthomyces</taxon>
    </lineage>
</organism>
<protein>
    <recommendedName>
        <fullName evidence="1">FAD dependent oxidoreductase domain-containing protein</fullName>
    </recommendedName>
</protein>
<comment type="caution">
    <text evidence="2">The sequence shown here is derived from an EMBL/GenBank/DDBJ whole genome shotgun (WGS) entry which is preliminary data.</text>
</comment>
<dbReference type="SUPFAM" id="SSF51905">
    <property type="entry name" value="FAD/NAD(P)-binding domain"/>
    <property type="match status" value="1"/>
</dbReference>
<dbReference type="GO" id="GO:0005737">
    <property type="term" value="C:cytoplasm"/>
    <property type="evidence" value="ECO:0007669"/>
    <property type="project" value="TreeGrafter"/>
</dbReference>
<dbReference type="Gene3D" id="3.30.9.10">
    <property type="entry name" value="D-Amino Acid Oxidase, subunit A, domain 2"/>
    <property type="match status" value="1"/>
</dbReference>
<evidence type="ECO:0000313" key="2">
    <source>
        <dbReference type="EMBL" id="OAR01672.1"/>
    </source>
</evidence>
<dbReference type="PANTHER" id="PTHR13847">
    <property type="entry name" value="SARCOSINE DEHYDROGENASE-RELATED"/>
    <property type="match status" value="1"/>
</dbReference>
<sequence>MSVKMSKTTKEFLLDQVKQDPGLPRPQPTTSFWQVPPHPTLANKRSSNLPDRIDVAIIGSGITGCSVAKHTLEISAQSASEMAMTVTVFEARTLVSGATGRNGGLLSSFVPEEFSDLVEHYGVEEAVQLARFANRNIEELHELASLSPELRELSQARRLRDVVCFSDPGDFAEGKKSWALYEEHVPEDKGKTEFLSAEEAAQKYNVRATAGAITFPNGACWPYRLVTDTWSQLYEQYKSRFSIETETPVEDITYNVSDAPYPYTLHTPRGNVKAAKIIHATNGFTGHLLPSLRGIIYPLRGTMSVQKSTPEFGQHGSSTTWSMVNKRIYDPETDMLEAGTYYGHQNAITDDIFFGGEKTKLSDLFVADDTQVNAHCQENLATLLPRYFVKGWQDENSKGGAAGPEIRAMWAGIMGFTGDRLPLVGPLPASATQRGQDGGGGEWIAAGFNGYGMSLCWACGEAVAKMVLGADVSDFLPAALRVTRERLEQPARRGALDAILDMVGAESRANEDEIMTRYFFSQ</sequence>
<name>A0A179IIH0_CORDF</name>
<dbReference type="OMA" id="GMSLCWA"/>
<dbReference type="EMBL" id="LUKN01001047">
    <property type="protein sequence ID" value="OAR01672.1"/>
    <property type="molecule type" value="Genomic_DNA"/>
</dbReference>
<dbReference type="Gene3D" id="3.50.50.60">
    <property type="entry name" value="FAD/NAD(P)-binding domain"/>
    <property type="match status" value="1"/>
</dbReference>
<dbReference type="InterPro" id="IPR036188">
    <property type="entry name" value="FAD/NAD-bd_sf"/>
</dbReference>
<dbReference type="Pfam" id="PF01266">
    <property type="entry name" value="DAO"/>
    <property type="match status" value="1"/>
</dbReference>
<dbReference type="PANTHER" id="PTHR13847:SF213">
    <property type="entry name" value="DEPENDENT OXIDOREDUCTASE, PUTATIVE-RELATED"/>
    <property type="match status" value="1"/>
</dbReference>
<dbReference type="OrthoDB" id="512662at2759"/>
<proteinExistence type="predicted"/>
<reference evidence="2 3" key="1">
    <citation type="submission" date="2016-03" db="EMBL/GenBank/DDBJ databases">
        <title>Fine-scale spatial genetic structure of a fungal parasite of coffee scale insects.</title>
        <authorList>
            <person name="Jackson D."/>
            <person name="Zemenick K.A."/>
            <person name="Malloure B."/>
            <person name="Quandt C.A."/>
            <person name="James T.Y."/>
        </authorList>
    </citation>
    <scope>NUCLEOTIDE SEQUENCE [LARGE SCALE GENOMIC DNA]</scope>
    <source>
        <strain evidence="2 3">UM487</strain>
    </source>
</reference>
<dbReference type="Proteomes" id="UP000243081">
    <property type="component" value="Unassembled WGS sequence"/>
</dbReference>
<accession>A0A179IIH0</accession>
<gene>
    <name evidence="2" type="ORF">LLEC1_03980</name>
</gene>